<dbReference type="InterPro" id="IPR052179">
    <property type="entry name" value="DD-CPase-like"/>
</dbReference>
<evidence type="ECO:0000256" key="1">
    <source>
        <dbReference type="SAM" id="MobiDB-lite"/>
    </source>
</evidence>
<dbReference type="Pfam" id="PF02557">
    <property type="entry name" value="VanY"/>
    <property type="match status" value="1"/>
</dbReference>
<dbReference type="SUPFAM" id="SSF55166">
    <property type="entry name" value="Hedgehog/DD-peptidase"/>
    <property type="match status" value="1"/>
</dbReference>
<dbReference type="CDD" id="cd14852">
    <property type="entry name" value="LD-carboxypeptidase"/>
    <property type="match status" value="1"/>
</dbReference>
<dbReference type="InterPro" id="IPR009045">
    <property type="entry name" value="Zn_M74/Hedgehog-like"/>
</dbReference>
<evidence type="ECO:0000313" key="5">
    <source>
        <dbReference type="Proteomes" id="UP000824209"/>
    </source>
</evidence>
<feature type="compositionally biased region" description="Polar residues" evidence="1">
    <location>
        <begin position="214"/>
        <end position="228"/>
    </location>
</feature>
<dbReference type="GO" id="GO:0006508">
    <property type="term" value="P:proteolysis"/>
    <property type="evidence" value="ECO:0007669"/>
    <property type="project" value="InterPro"/>
</dbReference>
<keyword evidence="2" id="KW-0472">Membrane</keyword>
<reference evidence="4" key="1">
    <citation type="journal article" date="2021" name="PeerJ">
        <title>Extensive microbial diversity within the chicken gut microbiome revealed by metagenomics and culture.</title>
        <authorList>
            <person name="Gilroy R."/>
            <person name="Ravi A."/>
            <person name="Getino M."/>
            <person name="Pursley I."/>
            <person name="Horton D.L."/>
            <person name="Alikhan N.F."/>
            <person name="Baker D."/>
            <person name="Gharbi K."/>
            <person name="Hall N."/>
            <person name="Watson M."/>
            <person name="Adriaenssens E.M."/>
            <person name="Foster-Nyarko E."/>
            <person name="Jarju S."/>
            <person name="Secka A."/>
            <person name="Antonio M."/>
            <person name="Oren A."/>
            <person name="Chaudhuri R.R."/>
            <person name="La Ragione R."/>
            <person name="Hildebrand F."/>
            <person name="Pallen M.J."/>
        </authorList>
    </citation>
    <scope>NUCLEOTIDE SEQUENCE</scope>
    <source>
        <strain evidence="4">ChiBcec8-14828</strain>
    </source>
</reference>
<feature type="region of interest" description="Disordered" evidence="1">
    <location>
        <begin position="1"/>
        <end position="23"/>
    </location>
</feature>
<sequence>MAKKNRADSKRSEISEEQVKREAQEEIAQYEGLYIKEEDLLEKLERQSAEIDAQEAQTPYESAAQSVQEAAVQEVPQELSAQHWEQESVRSKEERDENARKIEAFLNERLQDTQPLDLPQEEQPLPASEKKTLETENVHVYEQKGHRRTQSQTEEKQPKEDSGRKKEKKKKRKPNVLGMVALLCIAAGIGYAARIAQQEWKAAAAYHEEPSVSAAESTAQEESVQQTPAAEPENDLTQMQDNGAIGILRLVNTQHPLPDGYIPPELEVMDTEDRQLDARAAKAFRELEAAAIADGCPIFLSSGYRSYERQKYLFVEMIQDNLALGCTYEEAYTNTKSLRNVPGTSEHQTGLAADILSVNYLEMDEGFADTKEGKWLKENAARFGFILRYPKDKEAITGTKFEPWHYRYVGVEDATKIMEQGLCLEEYLGMTS</sequence>
<evidence type="ECO:0000313" key="4">
    <source>
        <dbReference type="EMBL" id="HJB39678.1"/>
    </source>
</evidence>
<feature type="compositionally biased region" description="Basic and acidic residues" evidence="1">
    <location>
        <begin position="153"/>
        <end position="164"/>
    </location>
</feature>
<feature type="domain" description="D-alanyl-D-alanine carboxypeptidase-like core" evidence="3">
    <location>
        <begin position="274"/>
        <end position="410"/>
    </location>
</feature>
<evidence type="ECO:0000259" key="3">
    <source>
        <dbReference type="Pfam" id="PF02557"/>
    </source>
</evidence>
<dbReference type="EMBL" id="DWYA01000047">
    <property type="protein sequence ID" value="HJB39678.1"/>
    <property type="molecule type" value="Genomic_DNA"/>
</dbReference>
<dbReference type="Proteomes" id="UP000824209">
    <property type="component" value="Unassembled WGS sequence"/>
</dbReference>
<feature type="compositionally biased region" description="Low complexity" evidence="1">
    <location>
        <begin position="61"/>
        <end position="78"/>
    </location>
</feature>
<accession>A0A9D2S0J2</accession>
<dbReference type="PANTHER" id="PTHR34385:SF1">
    <property type="entry name" value="PEPTIDOGLYCAN L-ALANYL-D-GLUTAMATE ENDOPEPTIDASE CWLK"/>
    <property type="match status" value="1"/>
</dbReference>
<keyword evidence="2" id="KW-1133">Transmembrane helix</keyword>
<name>A0A9D2S0J2_9FIRM</name>
<feature type="compositionally biased region" description="Basic and acidic residues" evidence="1">
    <location>
        <begin position="128"/>
        <end position="144"/>
    </location>
</feature>
<dbReference type="Gene3D" id="3.30.1380.10">
    <property type="match status" value="1"/>
</dbReference>
<feature type="compositionally biased region" description="Basic and acidic residues" evidence="1">
    <location>
        <begin position="84"/>
        <end position="103"/>
    </location>
</feature>
<proteinExistence type="predicted"/>
<dbReference type="AlphaFoldDB" id="A0A9D2S0J2"/>
<dbReference type="GO" id="GO:0008233">
    <property type="term" value="F:peptidase activity"/>
    <property type="evidence" value="ECO:0007669"/>
    <property type="project" value="InterPro"/>
</dbReference>
<dbReference type="InterPro" id="IPR058193">
    <property type="entry name" value="VanY/YodJ_core_dom"/>
</dbReference>
<protein>
    <submittedName>
        <fullName evidence="4">M15 family metallopeptidase</fullName>
    </submittedName>
</protein>
<organism evidence="4 5">
    <name type="scientific">Candidatus Ruthenibacterium avium</name>
    <dbReference type="NCBI Taxonomy" id="2838751"/>
    <lineage>
        <taxon>Bacteria</taxon>
        <taxon>Bacillati</taxon>
        <taxon>Bacillota</taxon>
        <taxon>Clostridia</taxon>
        <taxon>Eubacteriales</taxon>
        <taxon>Oscillospiraceae</taxon>
        <taxon>Ruthenibacterium</taxon>
    </lineage>
</organism>
<keyword evidence="2" id="KW-0812">Transmembrane</keyword>
<feature type="region of interest" description="Disordered" evidence="1">
    <location>
        <begin position="46"/>
        <end position="172"/>
    </location>
</feature>
<feature type="region of interest" description="Disordered" evidence="1">
    <location>
        <begin position="212"/>
        <end position="232"/>
    </location>
</feature>
<comment type="caution">
    <text evidence="4">The sequence shown here is derived from an EMBL/GenBank/DDBJ whole genome shotgun (WGS) entry which is preliminary data.</text>
</comment>
<reference evidence="4" key="2">
    <citation type="submission" date="2021-04" db="EMBL/GenBank/DDBJ databases">
        <authorList>
            <person name="Gilroy R."/>
        </authorList>
    </citation>
    <scope>NUCLEOTIDE SEQUENCE</scope>
    <source>
        <strain evidence="4">ChiBcec8-14828</strain>
    </source>
</reference>
<feature type="transmembrane region" description="Helical" evidence="2">
    <location>
        <begin position="174"/>
        <end position="193"/>
    </location>
</feature>
<dbReference type="PANTHER" id="PTHR34385">
    <property type="entry name" value="D-ALANYL-D-ALANINE CARBOXYPEPTIDASE"/>
    <property type="match status" value="1"/>
</dbReference>
<dbReference type="InterPro" id="IPR003709">
    <property type="entry name" value="VanY-like_core_dom"/>
</dbReference>
<feature type="compositionally biased region" description="Low complexity" evidence="1">
    <location>
        <begin position="114"/>
        <end position="126"/>
    </location>
</feature>
<evidence type="ECO:0000256" key="2">
    <source>
        <dbReference type="SAM" id="Phobius"/>
    </source>
</evidence>
<gene>
    <name evidence="4" type="ORF">H9943_04695</name>
</gene>